<dbReference type="GO" id="GO:0006633">
    <property type="term" value="P:fatty acid biosynthetic process"/>
    <property type="evidence" value="ECO:0007669"/>
    <property type="project" value="TreeGrafter"/>
</dbReference>
<dbReference type="Gene3D" id="3.30.70.3290">
    <property type="match status" value="1"/>
</dbReference>
<dbReference type="Pfam" id="PF00698">
    <property type="entry name" value="Acyl_transf_1"/>
    <property type="match status" value="1"/>
</dbReference>
<dbReference type="OrthoDB" id="4920000at2759"/>
<gene>
    <name evidence="4" type="ORF">Fcan01_16689</name>
</gene>
<proteinExistence type="predicted"/>
<dbReference type="InterPro" id="IPR014043">
    <property type="entry name" value="Acyl_transferase_dom"/>
</dbReference>
<dbReference type="AlphaFoldDB" id="A0A226DVH2"/>
<dbReference type="PANTHER" id="PTHR43775:SF37">
    <property type="entry name" value="SI:DKEY-61P9.11"/>
    <property type="match status" value="1"/>
</dbReference>
<evidence type="ECO:0000256" key="1">
    <source>
        <dbReference type="ARBA" id="ARBA00022450"/>
    </source>
</evidence>
<accession>A0A226DVH2</accession>
<evidence type="ECO:0000313" key="5">
    <source>
        <dbReference type="Proteomes" id="UP000198287"/>
    </source>
</evidence>
<dbReference type="EMBL" id="LNIX01000011">
    <property type="protein sequence ID" value="OXA48691.1"/>
    <property type="molecule type" value="Genomic_DNA"/>
</dbReference>
<protein>
    <submittedName>
        <fullName evidence="4">Phthiocerol synthesis polyketide synthase type I PpsE</fullName>
    </submittedName>
</protein>
<dbReference type="InterPro" id="IPR001227">
    <property type="entry name" value="Ac_transferase_dom_sf"/>
</dbReference>
<dbReference type="GO" id="GO:0004312">
    <property type="term" value="F:fatty acid synthase activity"/>
    <property type="evidence" value="ECO:0007669"/>
    <property type="project" value="TreeGrafter"/>
</dbReference>
<dbReference type="PANTHER" id="PTHR43775">
    <property type="entry name" value="FATTY ACID SYNTHASE"/>
    <property type="match status" value="1"/>
</dbReference>
<evidence type="ECO:0000313" key="4">
    <source>
        <dbReference type="EMBL" id="OXA48691.1"/>
    </source>
</evidence>
<organism evidence="4 5">
    <name type="scientific">Folsomia candida</name>
    <name type="common">Springtail</name>
    <dbReference type="NCBI Taxonomy" id="158441"/>
    <lineage>
        <taxon>Eukaryota</taxon>
        <taxon>Metazoa</taxon>
        <taxon>Ecdysozoa</taxon>
        <taxon>Arthropoda</taxon>
        <taxon>Hexapoda</taxon>
        <taxon>Collembola</taxon>
        <taxon>Entomobryomorpha</taxon>
        <taxon>Isotomoidea</taxon>
        <taxon>Isotomidae</taxon>
        <taxon>Proisotominae</taxon>
        <taxon>Folsomia</taxon>
    </lineage>
</organism>
<sequence>MASQIRTEEKSVPFFILPFSAECATSLEVLRRNHIDALELIKGEDELASYCYTASTSWPHFSQFRSVVTGANLTELLDALRSEPLCSSKMHDVMKENSEAESNGPTPLSFLFSGAGAEFFQMGLELYQTCPSYRSHFDDINSHLMDLDGIDLLRWFRDGEEIPLYRLLSTFALEYSLLKMWEDWGVRPTLCVVGHSFGELAAAVATGVLSLPTAARLIVYIRQTILEKVIPGSMLLLLTDETTTISLINQYTKRKVMGNETGDEWIDVSIINTPKQTVVSGPTHVITNFATFVPPHYIRKAKPIDGIVHPFHSRSMEQGSTEFKKYIEKLEFSSLNDELKYISSMYGKQMEVSQNLDVSYWVQWYYKPAQFIDSATSAVALGAQLFLELSSQPILSKLMKINCPEANLFCIPSLKKNISNWQTLMEAVASLYLHRIEVDWTKIWNSLNDDCRCIKPVPHLMPAYSLQGEPALG</sequence>
<keyword evidence="5" id="KW-1185">Reference proteome</keyword>
<dbReference type="SMART" id="SM00827">
    <property type="entry name" value="PKS_AT"/>
    <property type="match status" value="1"/>
</dbReference>
<dbReference type="SUPFAM" id="SSF52151">
    <property type="entry name" value="FabD/lysophospholipase-like"/>
    <property type="match status" value="1"/>
</dbReference>
<comment type="caution">
    <text evidence="4">The sequence shown here is derived from an EMBL/GenBank/DDBJ whole genome shotgun (WGS) entry which is preliminary data.</text>
</comment>
<evidence type="ECO:0000259" key="3">
    <source>
        <dbReference type="SMART" id="SM00827"/>
    </source>
</evidence>
<reference evidence="4 5" key="1">
    <citation type="submission" date="2015-12" db="EMBL/GenBank/DDBJ databases">
        <title>The genome of Folsomia candida.</title>
        <authorList>
            <person name="Faddeeva A."/>
            <person name="Derks M.F."/>
            <person name="Anvar Y."/>
            <person name="Smit S."/>
            <person name="Van Straalen N."/>
            <person name="Roelofs D."/>
        </authorList>
    </citation>
    <scope>NUCLEOTIDE SEQUENCE [LARGE SCALE GENOMIC DNA]</scope>
    <source>
        <strain evidence="4 5">VU population</strain>
        <tissue evidence="4">Whole body</tissue>
    </source>
</reference>
<dbReference type="Gene3D" id="3.30.70.250">
    <property type="entry name" value="Malonyl-CoA ACP transacylase, ACP-binding"/>
    <property type="match status" value="1"/>
</dbReference>
<dbReference type="InterPro" id="IPR050091">
    <property type="entry name" value="PKS_NRPS_Biosynth_Enz"/>
</dbReference>
<name>A0A226DVH2_FOLCA</name>
<dbReference type="Gene3D" id="3.40.366.10">
    <property type="entry name" value="Malonyl-Coenzyme A Acyl Carrier Protein, domain 2"/>
    <property type="match status" value="1"/>
</dbReference>
<dbReference type="InterPro" id="IPR016035">
    <property type="entry name" value="Acyl_Trfase/lysoPLipase"/>
</dbReference>
<keyword evidence="1" id="KW-0596">Phosphopantetheine</keyword>
<feature type="domain" description="Malonyl-CoA:ACP transacylase (MAT)" evidence="3">
    <location>
        <begin position="111"/>
        <end position="418"/>
    </location>
</feature>
<keyword evidence="2" id="KW-0597">Phosphoprotein</keyword>
<dbReference type="Proteomes" id="UP000198287">
    <property type="component" value="Unassembled WGS sequence"/>
</dbReference>
<dbReference type="STRING" id="158441.A0A226DVH2"/>
<evidence type="ECO:0000256" key="2">
    <source>
        <dbReference type="ARBA" id="ARBA00022553"/>
    </source>
</evidence>